<dbReference type="PANTHER" id="PTHR30383">
    <property type="entry name" value="THIOESTERASE 1/PROTEASE 1/LYSOPHOSPHOLIPASE L1"/>
    <property type="match status" value="1"/>
</dbReference>
<dbReference type="SUPFAM" id="SSF52266">
    <property type="entry name" value="SGNH hydrolase"/>
    <property type="match status" value="1"/>
</dbReference>
<name>A0A381VPF8_9ZZZZ</name>
<dbReference type="GO" id="GO:0004622">
    <property type="term" value="F:phosphatidylcholine lysophospholipase activity"/>
    <property type="evidence" value="ECO:0007669"/>
    <property type="project" value="TreeGrafter"/>
</dbReference>
<proteinExistence type="predicted"/>
<feature type="domain" description="SGNH hydrolase-type esterase" evidence="2">
    <location>
        <begin position="52"/>
        <end position="213"/>
    </location>
</feature>
<keyword evidence="1" id="KW-0472">Membrane</keyword>
<protein>
    <recommendedName>
        <fullName evidence="2">SGNH hydrolase-type esterase domain-containing protein</fullName>
    </recommendedName>
</protein>
<gene>
    <name evidence="3" type="ORF">METZ01_LOCUS95070</name>
</gene>
<dbReference type="InterPro" id="IPR013830">
    <property type="entry name" value="SGNH_hydro"/>
</dbReference>
<evidence type="ECO:0000313" key="3">
    <source>
        <dbReference type="EMBL" id="SVA42216.1"/>
    </source>
</evidence>
<evidence type="ECO:0000256" key="1">
    <source>
        <dbReference type="SAM" id="Phobius"/>
    </source>
</evidence>
<accession>A0A381VPF8</accession>
<dbReference type="PANTHER" id="PTHR30383:SF5">
    <property type="entry name" value="SGNH HYDROLASE-TYPE ESTERASE DOMAIN-CONTAINING PROTEIN"/>
    <property type="match status" value="1"/>
</dbReference>
<reference evidence="3" key="1">
    <citation type="submission" date="2018-05" db="EMBL/GenBank/DDBJ databases">
        <authorList>
            <person name="Lanie J.A."/>
            <person name="Ng W.-L."/>
            <person name="Kazmierczak K.M."/>
            <person name="Andrzejewski T.M."/>
            <person name="Davidsen T.M."/>
            <person name="Wayne K.J."/>
            <person name="Tettelin H."/>
            <person name="Glass J.I."/>
            <person name="Rusch D."/>
            <person name="Podicherti R."/>
            <person name="Tsui H.-C.T."/>
            <person name="Winkler M.E."/>
        </authorList>
    </citation>
    <scope>NUCLEOTIDE SEQUENCE</scope>
</reference>
<dbReference type="InterPro" id="IPR036514">
    <property type="entry name" value="SGNH_hydro_sf"/>
</dbReference>
<organism evidence="3">
    <name type="scientific">marine metagenome</name>
    <dbReference type="NCBI Taxonomy" id="408172"/>
    <lineage>
        <taxon>unclassified sequences</taxon>
        <taxon>metagenomes</taxon>
        <taxon>ecological metagenomes</taxon>
    </lineage>
</organism>
<dbReference type="InterPro" id="IPR051532">
    <property type="entry name" value="Ester_Hydrolysis_Enzymes"/>
</dbReference>
<feature type="transmembrane region" description="Helical" evidence="1">
    <location>
        <begin position="6"/>
        <end position="26"/>
    </location>
</feature>
<dbReference type="AlphaFoldDB" id="A0A381VPF8"/>
<keyword evidence="1" id="KW-0812">Transmembrane</keyword>
<dbReference type="Pfam" id="PF13472">
    <property type="entry name" value="Lipase_GDSL_2"/>
    <property type="match status" value="1"/>
</dbReference>
<dbReference type="EMBL" id="UINC01009412">
    <property type="protein sequence ID" value="SVA42216.1"/>
    <property type="molecule type" value="Genomic_DNA"/>
</dbReference>
<dbReference type="Gene3D" id="3.40.50.1110">
    <property type="entry name" value="SGNH hydrolase"/>
    <property type="match status" value="1"/>
</dbReference>
<evidence type="ECO:0000259" key="2">
    <source>
        <dbReference type="Pfam" id="PF13472"/>
    </source>
</evidence>
<sequence length="282" mass="32067">MLIPIILILLVLVFVVAGLFVFVLVAKGKPPQGRALDFLDRKEIIQGRVIACIGDSLTHGNLGVCWVDHLREEFPQDIFLNEGINGDVVWQVHERLKPILKCRPDLAILMIGSNDAMGSFDESSGKGYKKNNKLPEIPTFNAYKKLLPELINRLSEIPKIAICTLPPIGECLDSAINQHIGKFNNFIKKTAEEKNISVLDVSDSMWDELSKRTYPVKKNYNPKMTAITKDIFRACIQHYIFKKSWDRVGESRRQWLLFDQIHLGERGARVMFNLTKGYISTN</sequence>
<keyword evidence="1" id="KW-1133">Transmembrane helix</keyword>